<evidence type="ECO:0000313" key="1">
    <source>
        <dbReference type="EMBL" id="CAG8960112.1"/>
    </source>
</evidence>
<dbReference type="OrthoDB" id="4500473at2759"/>
<keyword evidence="2" id="KW-1185">Reference proteome</keyword>
<organism evidence="1 2">
    <name type="scientific">Hymenoscyphus fraxineus</name>
    <dbReference type="NCBI Taxonomy" id="746836"/>
    <lineage>
        <taxon>Eukaryota</taxon>
        <taxon>Fungi</taxon>
        <taxon>Dikarya</taxon>
        <taxon>Ascomycota</taxon>
        <taxon>Pezizomycotina</taxon>
        <taxon>Leotiomycetes</taxon>
        <taxon>Helotiales</taxon>
        <taxon>Helotiaceae</taxon>
        <taxon>Hymenoscyphus</taxon>
    </lineage>
</organism>
<dbReference type="AlphaFoldDB" id="A0A9N9PZV2"/>
<sequence>MTEKSWFIMRYPHFPPESIKLGQLITDPTEPHILLDPSGLEASPANLPSYRTLEEHFEWEATSSPSGHGGLSAAADGVPLSAEISGEFKKTQTDWAKFGSLETQLIIPTSEFVKDSMMRPVVRQELGKSLLLKRVFMITGVKIARGASTGRETSCSSGGIFKVGVTPTPTIPVSLGPSGGFGKSKSESVTSQGSDFVWAFSLRQIYYRWGQITESSTYKDGATLEDRISEANTIGQAISSPSSRGEVMVVDGSKPFSGEGSGLVSVQEVHAIGDDIHICHGATKRNWFFGPPFDIPSNTYFITVSDFNLSAFRTPSKQPSCRENPNTTAAMPEAIGVATDDPLAYLDLA</sequence>
<accession>A0A9N9PZV2</accession>
<evidence type="ECO:0000313" key="2">
    <source>
        <dbReference type="Proteomes" id="UP000696280"/>
    </source>
</evidence>
<dbReference type="Proteomes" id="UP000696280">
    <property type="component" value="Unassembled WGS sequence"/>
</dbReference>
<reference evidence="1" key="1">
    <citation type="submission" date="2021-07" db="EMBL/GenBank/DDBJ databases">
        <authorList>
            <person name="Durling M."/>
        </authorList>
    </citation>
    <scope>NUCLEOTIDE SEQUENCE</scope>
</reference>
<name>A0A9N9PZV2_9HELO</name>
<protein>
    <submittedName>
        <fullName evidence="1">Uncharacterized protein</fullName>
    </submittedName>
</protein>
<dbReference type="EMBL" id="CAJVRL010000096">
    <property type="protein sequence ID" value="CAG8960112.1"/>
    <property type="molecule type" value="Genomic_DNA"/>
</dbReference>
<comment type="caution">
    <text evidence="1">The sequence shown here is derived from an EMBL/GenBank/DDBJ whole genome shotgun (WGS) entry which is preliminary data.</text>
</comment>
<gene>
    <name evidence="1" type="ORF">HYFRA_00010591</name>
</gene>
<proteinExistence type="predicted"/>